<evidence type="ECO:0000256" key="1">
    <source>
        <dbReference type="SAM" id="MobiDB-lite"/>
    </source>
</evidence>
<sequence>MTVSVGEVVAQLLAVRRKLDAAAVTALRAQADADQAEAHFTEVARGTSHNDIGEAITASHTASEKAARYARLLAKANGSLTAYINKIAPGSVPTHQAAETAAPSGEQLLNDTVERSNTRRNIDSYLSRMARDAENIQDTAKTSTEAVQQGVNIVRAAPSPPGIQQAGTGTPSAPVPTSRPKIDAPEAAGNIVVVALITGIAIRRFSQTVSDTIARMKKRGHEDRTQRPDSRDGSP</sequence>
<name>A0ABS0GND1_9ACTN</name>
<evidence type="ECO:0008006" key="4">
    <source>
        <dbReference type="Google" id="ProtNLM"/>
    </source>
</evidence>
<gene>
    <name evidence="2" type="ORF">I0C86_01570</name>
</gene>
<evidence type="ECO:0000313" key="3">
    <source>
        <dbReference type="Proteomes" id="UP000638560"/>
    </source>
</evidence>
<dbReference type="RefSeq" id="WP_196199367.1">
    <property type="nucleotide sequence ID" value="NZ_JADPUN010000036.1"/>
</dbReference>
<dbReference type="Proteomes" id="UP000638560">
    <property type="component" value="Unassembled WGS sequence"/>
</dbReference>
<evidence type="ECO:0000313" key="2">
    <source>
        <dbReference type="EMBL" id="MBF9127690.1"/>
    </source>
</evidence>
<reference evidence="2 3" key="1">
    <citation type="submission" date="2020-11" db="EMBL/GenBank/DDBJ databases">
        <title>A novel isolate from a Black sea contaminated sediment with potential to produce alkanes: Plantactinospora alkalitolerans sp. nov.</title>
        <authorList>
            <person name="Carro L."/>
            <person name="Veyisoglu A."/>
            <person name="Guven K."/>
            <person name="Schumann P."/>
            <person name="Klenk H.-P."/>
            <person name="Sahin N."/>
        </authorList>
    </citation>
    <scope>NUCLEOTIDE SEQUENCE [LARGE SCALE GENOMIC DNA]</scope>
    <source>
        <strain evidence="2 3">S1510</strain>
    </source>
</reference>
<keyword evidence="3" id="KW-1185">Reference proteome</keyword>
<organism evidence="2 3">
    <name type="scientific">Plantactinospora alkalitolerans</name>
    <dbReference type="NCBI Taxonomy" id="2789879"/>
    <lineage>
        <taxon>Bacteria</taxon>
        <taxon>Bacillati</taxon>
        <taxon>Actinomycetota</taxon>
        <taxon>Actinomycetes</taxon>
        <taxon>Micromonosporales</taxon>
        <taxon>Micromonosporaceae</taxon>
        <taxon>Plantactinospora</taxon>
    </lineage>
</organism>
<accession>A0ABS0GND1</accession>
<comment type="caution">
    <text evidence="2">The sequence shown here is derived from an EMBL/GenBank/DDBJ whole genome shotgun (WGS) entry which is preliminary data.</text>
</comment>
<protein>
    <recommendedName>
        <fullName evidence="4">DUF3618 domain-containing protein</fullName>
    </recommendedName>
</protein>
<proteinExistence type="predicted"/>
<feature type="region of interest" description="Disordered" evidence="1">
    <location>
        <begin position="214"/>
        <end position="235"/>
    </location>
</feature>
<feature type="compositionally biased region" description="Basic and acidic residues" evidence="1">
    <location>
        <begin position="220"/>
        <end position="235"/>
    </location>
</feature>
<dbReference type="EMBL" id="JADPUN010000036">
    <property type="protein sequence ID" value="MBF9127690.1"/>
    <property type="molecule type" value="Genomic_DNA"/>
</dbReference>
<feature type="region of interest" description="Disordered" evidence="1">
    <location>
        <begin position="157"/>
        <end position="182"/>
    </location>
</feature>